<keyword evidence="2" id="KW-1185">Reference proteome</keyword>
<proteinExistence type="predicted"/>
<accession>A0A3M7PXE4</accession>
<dbReference type="AlphaFoldDB" id="A0A3M7PXE4"/>
<sequence>MTRRLFVAFVKPPTMMRSSVLFFRLLKPSGWIRNSEFKLNAKKIISYMIFDGTTLNSQENKHRPMKQFILPRFVSVRIFY</sequence>
<evidence type="ECO:0000313" key="2">
    <source>
        <dbReference type="Proteomes" id="UP000276133"/>
    </source>
</evidence>
<gene>
    <name evidence="1" type="ORF">BpHYR1_021731</name>
</gene>
<name>A0A3M7PXE4_BRAPC</name>
<evidence type="ECO:0000313" key="1">
    <source>
        <dbReference type="EMBL" id="RNA03816.1"/>
    </source>
</evidence>
<comment type="caution">
    <text evidence="1">The sequence shown here is derived from an EMBL/GenBank/DDBJ whole genome shotgun (WGS) entry which is preliminary data.</text>
</comment>
<dbReference type="Proteomes" id="UP000276133">
    <property type="component" value="Unassembled WGS sequence"/>
</dbReference>
<dbReference type="EMBL" id="REGN01008340">
    <property type="protein sequence ID" value="RNA03816.1"/>
    <property type="molecule type" value="Genomic_DNA"/>
</dbReference>
<organism evidence="1 2">
    <name type="scientific">Brachionus plicatilis</name>
    <name type="common">Marine rotifer</name>
    <name type="synonym">Brachionus muelleri</name>
    <dbReference type="NCBI Taxonomy" id="10195"/>
    <lineage>
        <taxon>Eukaryota</taxon>
        <taxon>Metazoa</taxon>
        <taxon>Spiralia</taxon>
        <taxon>Gnathifera</taxon>
        <taxon>Rotifera</taxon>
        <taxon>Eurotatoria</taxon>
        <taxon>Monogononta</taxon>
        <taxon>Pseudotrocha</taxon>
        <taxon>Ploima</taxon>
        <taxon>Brachionidae</taxon>
        <taxon>Brachionus</taxon>
    </lineage>
</organism>
<reference evidence="1 2" key="1">
    <citation type="journal article" date="2018" name="Sci. Rep.">
        <title>Genomic signatures of local adaptation to the degree of environmental predictability in rotifers.</title>
        <authorList>
            <person name="Franch-Gras L."/>
            <person name="Hahn C."/>
            <person name="Garcia-Roger E.M."/>
            <person name="Carmona M.J."/>
            <person name="Serra M."/>
            <person name="Gomez A."/>
        </authorList>
    </citation>
    <scope>NUCLEOTIDE SEQUENCE [LARGE SCALE GENOMIC DNA]</scope>
    <source>
        <strain evidence="1">HYR1</strain>
    </source>
</reference>
<protein>
    <submittedName>
        <fullName evidence="1">Uncharacterized protein</fullName>
    </submittedName>
</protein>